<feature type="domain" description="Centromere/kinetochore protein zw10 middle" evidence="12">
    <location>
        <begin position="170"/>
        <end position="398"/>
    </location>
</feature>
<dbReference type="GO" id="GO:0007094">
    <property type="term" value="P:mitotic spindle assembly checkpoint signaling"/>
    <property type="evidence" value="ECO:0007669"/>
    <property type="project" value="TreeGrafter"/>
</dbReference>
<comment type="subcellular location">
    <subcellularLocation>
        <location evidence="2">Chromosome</location>
        <location evidence="2">Centromere</location>
        <location evidence="2">Kinetochore</location>
    </subcellularLocation>
    <subcellularLocation>
        <location evidence="1">Cytoplasm</location>
    </subcellularLocation>
</comment>
<evidence type="ECO:0000313" key="16">
    <source>
        <dbReference type="Proteomes" id="UP000007799"/>
    </source>
</evidence>
<dbReference type="GO" id="GO:1990423">
    <property type="term" value="C:RZZ complex"/>
    <property type="evidence" value="ECO:0007669"/>
    <property type="project" value="TreeGrafter"/>
</dbReference>
<dbReference type="FunCoup" id="F2TVV8">
    <property type="interactions" value="1779"/>
</dbReference>
<keyword evidence="9" id="KW-0131">Cell cycle</keyword>
<dbReference type="Pfam" id="PF22766">
    <property type="entry name" value="ZW10_C2"/>
    <property type="match status" value="1"/>
</dbReference>
<dbReference type="AlphaFoldDB" id="F2TVV8"/>
<proteinExistence type="inferred from homology"/>
<dbReference type="InParanoid" id="F2TVV8"/>
<dbReference type="Gene3D" id="1.10.357.150">
    <property type="match status" value="1"/>
</dbReference>
<keyword evidence="16" id="KW-1185">Reference proteome</keyword>
<feature type="domain" description="Centromere/kinetochore protein zw10 C-terminal" evidence="13">
    <location>
        <begin position="437"/>
        <end position="497"/>
    </location>
</feature>
<protein>
    <recommendedName>
        <fullName evidence="17">Centromere/kinetochore protein zw10</fullName>
    </recommendedName>
</protein>
<dbReference type="InterPro" id="IPR048343">
    <property type="entry name" value="ZW10_C"/>
</dbReference>
<dbReference type="InterPro" id="IPR048344">
    <property type="entry name" value="Zw10_middle"/>
</dbReference>
<evidence type="ECO:0000256" key="8">
    <source>
        <dbReference type="ARBA" id="ARBA00022838"/>
    </source>
</evidence>
<dbReference type="OrthoDB" id="534815at2759"/>
<evidence type="ECO:0000259" key="11">
    <source>
        <dbReference type="Pfam" id="PF06248"/>
    </source>
</evidence>
<evidence type="ECO:0000256" key="3">
    <source>
        <dbReference type="ARBA" id="ARBA00006245"/>
    </source>
</evidence>
<evidence type="ECO:0000259" key="12">
    <source>
        <dbReference type="Pfam" id="PF20665"/>
    </source>
</evidence>
<dbReference type="KEGG" id="sre:PTSG_00225"/>
<dbReference type="InterPro" id="IPR009361">
    <property type="entry name" value="Zw10_N"/>
</dbReference>
<evidence type="ECO:0008006" key="17">
    <source>
        <dbReference type="Google" id="ProtNLM"/>
    </source>
</evidence>
<evidence type="ECO:0000256" key="2">
    <source>
        <dbReference type="ARBA" id="ARBA00004629"/>
    </source>
</evidence>
<gene>
    <name evidence="15" type="ORF">PTSG_00225</name>
</gene>
<feature type="domain" description="ZW10 C-terminal helical" evidence="14">
    <location>
        <begin position="505"/>
        <end position="629"/>
    </location>
</feature>
<evidence type="ECO:0000256" key="10">
    <source>
        <dbReference type="ARBA" id="ARBA00023328"/>
    </source>
</evidence>
<dbReference type="InterPro" id="IPR055148">
    <property type="entry name" value="ZW10_C_2"/>
</dbReference>
<keyword evidence="7" id="KW-0498">Mitosis</keyword>
<sequence length="631" mass="69945">MMSGAGGGVVSASREVGQGVAELKAKIYERINKHFKEYAASFDIGGDVSTELDALRHQLDAVKSAIEEDDLDAVAQQTQEAARLRAQTQLTDATVDVMQTLAEIDKSLLRHDTHLEAGNLAQAASVLAEVKVNLDDKRLLQKEYCDAKILLILRRDYEEKQAHLRSRVEELWRRAVVWQRRDIGSQHVATMQVTTTLEVSETQADMDIAEVVAALEALGLLDTHLARLASQLMEAFLLPLCKTHTLTPSVTEGARSRTLMLDDRLPGIKARKLRSKIRAAQEALAVFQSLETVLAFALDNVLAADPNLSARLGRSLAGPLLEAVTKHLLAKAVPLHTDNDDLHSKVKGSVQRLEAFLRDAHVVQGKDAAVLSTYVDNVGLHNHNRKRQEVLARARALMLADNFNTIQVEHATERGGLFPATEQVFEGDDAALRESIFSLPTCHITETTKKVMDLVYITLDECAKADQSTRVQLFYTVRDVLDLFRTVVPTFHAQALDAAHGRGWGVMPPGVFDTCTGTLVSVIANRVVSDTLALSDISEDECKHLEHFVSLLLEQLRGQWGRDVAQDELTQLAPSWQRLAQLREVLSERLMTIKERFEAGGWVFTAPELRGLIKAIFADSDKRQQALRTIH</sequence>
<dbReference type="Proteomes" id="UP000007799">
    <property type="component" value="Unassembled WGS sequence"/>
</dbReference>
<dbReference type="GO" id="GO:0005634">
    <property type="term" value="C:nucleus"/>
    <property type="evidence" value="ECO:0007669"/>
    <property type="project" value="InterPro"/>
</dbReference>
<reference evidence="15" key="1">
    <citation type="submission" date="2009-08" db="EMBL/GenBank/DDBJ databases">
        <title>Annotation of Salpingoeca rosetta.</title>
        <authorList>
            <consortium name="The Broad Institute Genome Sequencing Platform"/>
            <person name="Russ C."/>
            <person name="Cuomo C."/>
            <person name="Burger G."/>
            <person name="Gray M.W."/>
            <person name="Holland P.W.H."/>
            <person name="King N."/>
            <person name="Lang F.B.F."/>
            <person name="Roger A.J."/>
            <person name="Ruiz-Trillo I."/>
            <person name="Young S.K."/>
            <person name="Zeng Q."/>
            <person name="Gargeya S."/>
            <person name="Alvarado L."/>
            <person name="Berlin A."/>
            <person name="Chapman S.B."/>
            <person name="Chen Z."/>
            <person name="Freedman E."/>
            <person name="Gellesch M."/>
            <person name="Goldberg J."/>
            <person name="Griggs A."/>
            <person name="Gujja S."/>
            <person name="Heilman E."/>
            <person name="Heiman D."/>
            <person name="Howarth C."/>
            <person name="Mehta T."/>
            <person name="Neiman D."/>
            <person name="Pearson M."/>
            <person name="Roberts A."/>
            <person name="Saif S."/>
            <person name="Shea T."/>
            <person name="Shenoy N."/>
            <person name="Sisk P."/>
            <person name="Stolte C."/>
            <person name="Sykes S."/>
            <person name="White J."/>
            <person name="Yandava C."/>
            <person name="Haas B."/>
            <person name="Nusbaum C."/>
            <person name="Birren B."/>
        </authorList>
    </citation>
    <scope>NUCLEOTIDE SEQUENCE [LARGE SCALE GENOMIC DNA]</scope>
    <source>
        <strain evidence="15">ATCC 50818</strain>
    </source>
</reference>
<keyword evidence="6" id="KW-0132">Cell division</keyword>
<dbReference type="OMA" id="GHITNTH"/>
<evidence type="ECO:0000313" key="15">
    <source>
        <dbReference type="EMBL" id="EGD72204.1"/>
    </source>
</evidence>
<dbReference type="InterPro" id="IPR046362">
    <property type="entry name" value="Zw10/DSL1_C_sf"/>
</dbReference>
<evidence type="ECO:0000259" key="13">
    <source>
        <dbReference type="Pfam" id="PF20666"/>
    </source>
</evidence>
<dbReference type="GO" id="GO:0006888">
    <property type="term" value="P:endoplasmic reticulum to Golgi vesicle-mediated transport"/>
    <property type="evidence" value="ECO:0007669"/>
    <property type="project" value="TreeGrafter"/>
</dbReference>
<organism evidence="16">
    <name type="scientific">Salpingoeca rosetta (strain ATCC 50818 / BSB-021)</name>
    <dbReference type="NCBI Taxonomy" id="946362"/>
    <lineage>
        <taxon>Eukaryota</taxon>
        <taxon>Choanoflagellata</taxon>
        <taxon>Craspedida</taxon>
        <taxon>Salpingoecidae</taxon>
        <taxon>Salpingoeca</taxon>
    </lineage>
</organism>
<dbReference type="GO" id="GO:0051301">
    <property type="term" value="P:cell division"/>
    <property type="evidence" value="ECO:0007669"/>
    <property type="project" value="UniProtKB-KW"/>
</dbReference>
<evidence type="ECO:0000256" key="4">
    <source>
        <dbReference type="ARBA" id="ARBA00022454"/>
    </source>
</evidence>
<dbReference type="Pfam" id="PF20665">
    <property type="entry name" value="Zw10_middle"/>
    <property type="match status" value="1"/>
</dbReference>
<evidence type="ECO:0000256" key="5">
    <source>
        <dbReference type="ARBA" id="ARBA00022490"/>
    </source>
</evidence>
<dbReference type="STRING" id="946362.F2TVV8"/>
<dbReference type="RefSeq" id="XP_004998775.1">
    <property type="nucleotide sequence ID" value="XM_004998718.1"/>
</dbReference>
<dbReference type="PANTHER" id="PTHR12205">
    <property type="entry name" value="CENTROMERE/KINETOCHORE PROTEIN ZW10"/>
    <property type="match status" value="1"/>
</dbReference>
<dbReference type="GeneID" id="16067486"/>
<dbReference type="GO" id="GO:0005737">
    <property type="term" value="C:cytoplasm"/>
    <property type="evidence" value="ECO:0007669"/>
    <property type="project" value="UniProtKB-SubCell"/>
</dbReference>
<dbReference type="PANTHER" id="PTHR12205:SF0">
    <property type="entry name" value="CENTROMERE_KINETOCHORE PROTEIN ZW10 HOMOLOG"/>
    <property type="match status" value="1"/>
</dbReference>
<keyword evidence="4" id="KW-0158">Chromosome</keyword>
<dbReference type="Pfam" id="PF20666">
    <property type="entry name" value="ZW10_C"/>
    <property type="match status" value="1"/>
</dbReference>
<name>F2TVV8_SALR5</name>
<keyword evidence="5" id="KW-0963">Cytoplasm</keyword>
<accession>F2TVV8</accession>
<feature type="domain" description="Centromere/kinetochore protein zw10 N-terminal" evidence="11">
    <location>
        <begin position="20"/>
        <end position="108"/>
    </location>
</feature>
<evidence type="ECO:0000256" key="9">
    <source>
        <dbReference type="ARBA" id="ARBA00023306"/>
    </source>
</evidence>
<evidence type="ECO:0000256" key="1">
    <source>
        <dbReference type="ARBA" id="ARBA00004496"/>
    </source>
</evidence>
<evidence type="ECO:0000259" key="14">
    <source>
        <dbReference type="Pfam" id="PF22766"/>
    </source>
</evidence>
<comment type="similarity">
    <text evidence="3">Belongs to the ZW10 family.</text>
</comment>
<dbReference type="EMBL" id="GL832955">
    <property type="protein sequence ID" value="EGD72204.1"/>
    <property type="molecule type" value="Genomic_DNA"/>
</dbReference>
<dbReference type="eggNOG" id="KOG2163">
    <property type="taxonomic scope" value="Eukaryota"/>
</dbReference>
<dbReference type="Pfam" id="PF06248">
    <property type="entry name" value="Zw10_N"/>
    <property type="match status" value="1"/>
</dbReference>
<keyword evidence="8" id="KW-0995">Kinetochore</keyword>
<keyword evidence="10" id="KW-0137">Centromere</keyword>
<evidence type="ECO:0000256" key="6">
    <source>
        <dbReference type="ARBA" id="ARBA00022618"/>
    </source>
</evidence>
<evidence type="ECO:0000256" key="7">
    <source>
        <dbReference type="ARBA" id="ARBA00022776"/>
    </source>
</evidence>